<feature type="signal peptide" evidence="1">
    <location>
        <begin position="1"/>
        <end position="19"/>
    </location>
</feature>
<dbReference type="EMBL" id="ML738717">
    <property type="protein sequence ID" value="KAE8157659.1"/>
    <property type="molecule type" value="Genomic_DNA"/>
</dbReference>
<dbReference type="AlphaFoldDB" id="A0A5N6UGB3"/>
<proteinExistence type="predicted"/>
<sequence length="211" mass="23475">MKVQIPLLLLANAFTYVSAEAAGAGTALEVRSHARDLVTRASNALPELDLSKSAAPPVPAGKDAARLHVWIRTDERPFTYDDRSGAKHDGLSQLMEDTGGRHKDVAIGNSKGYYDYRLQFNDPSWQKKQNSDGAGVSEYAGSYVEVKDRHESYEYKGEVKDKKKILNSIFNTDEQHLFSLKHTRTEISGKAYNHQSYNCGTFAQDLVHALV</sequence>
<gene>
    <name evidence="2" type="ORF">BDV40DRAFT_304944</name>
</gene>
<dbReference type="OrthoDB" id="3744526at2759"/>
<evidence type="ECO:0000256" key="1">
    <source>
        <dbReference type="SAM" id="SignalP"/>
    </source>
</evidence>
<organism evidence="2 3">
    <name type="scientific">Aspergillus tamarii</name>
    <dbReference type="NCBI Taxonomy" id="41984"/>
    <lineage>
        <taxon>Eukaryota</taxon>
        <taxon>Fungi</taxon>
        <taxon>Dikarya</taxon>
        <taxon>Ascomycota</taxon>
        <taxon>Pezizomycotina</taxon>
        <taxon>Eurotiomycetes</taxon>
        <taxon>Eurotiomycetidae</taxon>
        <taxon>Eurotiales</taxon>
        <taxon>Aspergillaceae</taxon>
        <taxon>Aspergillus</taxon>
        <taxon>Aspergillus subgen. Circumdati</taxon>
    </lineage>
</organism>
<reference evidence="2 3" key="1">
    <citation type="submission" date="2019-04" db="EMBL/GenBank/DDBJ databases">
        <title>Friends and foes A comparative genomics study of 23 Aspergillus species from section Flavi.</title>
        <authorList>
            <consortium name="DOE Joint Genome Institute"/>
            <person name="Kjaerbolling I."/>
            <person name="Vesth T."/>
            <person name="Frisvad J.C."/>
            <person name="Nybo J.L."/>
            <person name="Theobald S."/>
            <person name="Kildgaard S."/>
            <person name="Isbrandt T."/>
            <person name="Kuo A."/>
            <person name="Sato A."/>
            <person name="Lyhne E.K."/>
            <person name="Kogle M.E."/>
            <person name="Wiebenga A."/>
            <person name="Kun R.S."/>
            <person name="Lubbers R.J."/>
            <person name="Makela M.R."/>
            <person name="Barry K."/>
            <person name="Chovatia M."/>
            <person name="Clum A."/>
            <person name="Daum C."/>
            <person name="Haridas S."/>
            <person name="He G."/>
            <person name="LaButti K."/>
            <person name="Lipzen A."/>
            <person name="Mondo S."/>
            <person name="Riley R."/>
            <person name="Salamov A."/>
            <person name="Simmons B.A."/>
            <person name="Magnuson J.K."/>
            <person name="Henrissat B."/>
            <person name="Mortensen U.H."/>
            <person name="Larsen T.O."/>
            <person name="Devries R.P."/>
            <person name="Grigoriev I.V."/>
            <person name="Machida M."/>
            <person name="Baker S.E."/>
            <person name="Andersen M.R."/>
        </authorList>
    </citation>
    <scope>NUCLEOTIDE SEQUENCE [LARGE SCALE GENOMIC DNA]</scope>
    <source>
        <strain evidence="2 3">CBS 117626</strain>
    </source>
</reference>
<evidence type="ECO:0000313" key="3">
    <source>
        <dbReference type="Proteomes" id="UP000326950"/>
    </source>
</evidence>
<keyword evidence="1" id="KW-0732">Signal</keyword>
<accession>A0A5N6UGB3</accession>
<name>A0A5N6UGB3_ASPTM</name>
<keyword evidence="3" id="KW-1185">Reference proteome</keyword>
<protein>
    <submittedName>
        <fullName evidence="2">Uncharacterized protein</fullName>
    </submittedName>
</protein>
<feature type="chain" id="PRO_5024948469" evidence="1">
    <location>
        <begin position="20"/>
        <end position="211"/>
    </location>
</feature>
<dbReference type="Proteomes" id="UP000326950">
    <property type="component" value="Unassembled WGS sequence"/>
</dbReference>
<evidence type="ECO:0000313" key="2">
    <source>
        <dbReference type="EMBL" id="KAE8157659.1"/>
    </source>
</evidence>